<dbReference type="InterPro" id="IPR036514">
    <property type="entry name" value="SGNH_hydro_sf"/>
</dbReference>
<evidence type="ECO:0000313" key="4">
    <source>
        <dbReference type="Proteomes" id="UP001500840"/>
    </source>
</evidence>
<accession>A0ABP8MS07</accession>
<keyword evidence="3" id="KW-0378">Hydrolase</keyword>
<feature type="domain" description="SGNH hydrolase-type esterase" evidence="2">
    <location>
        <begin position="55"/>
        <end position="247"/>
    </location>
</feature>
<evidence type="ECO:0000256" key="1">
    <source>
        <dbReference type="SAM" id="SignalP"/>
    </source>
</evidence>
<keyword evidence="1" id="KW-0732">Signal</keyword>
<dbReference type="PROSITE" id="PS51257">
    <property type="entry name" value="PROKAR_LIPOPROTEIN"/>
    <property type="match status" value="1"/>
</dbReference>
<sequence>MLTRRTLITAAALGAGAMSNLVAACAEESSENQSSAIDPHSLPMLKKGSRLLFQGDSITDMKWGRNQQDRNHYLGHSYVFLIAARLGVDLPEAELEFFNRGHSGNTVADLRARWQQDAIEIQPDILSILIGVNDVGRTIRAKQEHVPVEKWERDYRSILDASRTANPKLKIVLLDPFVLPSSRFSDGEYAKWRSEIDKLCNIVNVLADDYDAIHLRTQQIFDDAAKVAKPEHWIWDGVHPLPQGHELIARNWLQQLAASGE</sequence>
<dbReference type="RefSeq" id="WP_345323053.1">
    <property type="nucleotide sequence ID" value="NZ_BAABGA010000035.1"/>
</dbReference>
<comment type="caution">
    <text evidence="3">The sequence shown here is derived from an EMBL/GenBank/DDBJ whole genome shotgun (WGS) entry which is preliminary data.</text>
</comment>
<dbReference type="CDD" id="cd01834">
    <property type="entry name" value="SGNH_hydrolase_like_2"/>
    <property type="match status" value="1"/>
</dbReference>
<proteinExistence type="predicted"/>
<evidence type="ECO:0000259" key="2">
    <source>
        <dbReference type="Pfam" id="PF13472"/>
    </source>
</evidence>
<feature type="signal peptide" evidence="1">
    <location>
        <begin position="1"/>
        <end position="23"/>
    </location>
</feature>
<dbReference type="SUPFAM" id="SSF52266">
    <property type="entry name" value="SGNH hydrolase"/>
    <property type="match status" value="1"/>
</dbReference>
<evidence type="ECO:0000313" key="3">
    <source>
        <dbReference type="EMBL" id="GAA4455143.1"/>
    </source>
</evidence>
<dbReference type="EMBL" id="BAABGA010000035">
    <property type="protein sequence ID" value="GAA4455143.1"/>
    <property type="molecule type" value="Genomic_DNA"/>
</dbReference>
<dbReference type="PANTHER" id="PTHR30383">
    <property type="entry name" value="THIOESTERASE 1/PROTEASE 1/LYSOPHOSPHOLIPASE L1"/>
    <property type="match status" value="1"/>
</dbReference>
<name>A0ABP8MS07_9BACT</name>
<dbReference type="Pfam" id="PF13472">
    <property type="entry name" value="Lipase_GDSL_2"/>
    <property type="match status" value="1"/>
</dbReference>
<protein>
    <submittedName>
        <fullName evidence="3">SGNH/GDSL hydrolase family protein</fullName>
    </submittedName>
</protein>
<reference evidence="4" key="1">
    <citation type="journal article" date="2019" name="Int. J. Syst. Evol. Microbiol.">
        <title>The Global Catalogue of Microorganisms (GCM) 10K type strain sequencing project: providing services to taxonomists for standard genome sequencing and annotation.</title>
        <authorList>
            <consortium name="The Broad Institute Genomics Platform"/>
            <consortium name="The Broad Institute Genome Sequencing Center for Infectious Disease"/>
            <person name="Wu L."/>
            <person name="Ma J."/>
        </authorList>
    </citation>
    <scope>NUCLEOTIDE SEQUENCE [LARGE SCALE GENOMIC DNA]</scope>
    <source>
        <strain evidence="4">JCM 17759</strain>
    </source>
</reference>
<dbReference type="Gene3D" id="3.40.50.1110">
    <property type="entry name" value="SGNH hydrolase"/>
    <property type="match status" value="1"/>
</dbReference>
<gene>
    <name evidence="3" type="ORF">GCM10023156_28670</name>
</gene>
<dbReference type="PANTHER" id="PTHR30383:SF5">
    <property type="entry name" value="SGNH HYDROLASE-TYPE ESTERASE DOMAIN-CONTAINING PROTEIN"/>
    <property type="match status" value="1"/>
</dbReference>
<keyword evidence="4" id="KW-1185">Reference proteome</keyword>
<organism evidence="3 4">
    <name type="scientific">Novipirellula rosea</name>
    <dbReference type="NCBI Taxonomy" id="1031540"/>
    <lineage>
        <taxon>Bacteria</taxon>
        <taxon>Pseudomonadati</taxon>
        <taxon>Planctomycetota</taxon>
        <taxon>Planctomycetia</taxon>
        <taxon>Pirellulales</taxon>
        <taxon>Pirellulaceae</taxon>
        <taxon>Novipirellula</taxon>
    </lineage>
</organism>
<dbReference type="GO" id="GO:0016787">
    <property type="term" value="F:hydrolase activity"/>
    <property type="evidence" value="ECO:0007669"/>
    <property type="project" value="UniProtKB-KW"/>
</dbReference>
<feature type="chain" id="PRO_5047166984" evidence="1">
    <location>
        <begin position="24"/>
        <end position="261"/>
    </location>
</feature>
<dbReference type="InterPro" id="IPR051532">
    <property type="entry name" value="Ester_Hydrolysis_Enzymes"/>
</dbReference>
<dbReference type="InterPro" id="IPR013830">
    <property type="entry name" value="SGNH_hydro"/>
</dbReference>
<dbReference type="Proteomes" id="UP001500840">
    <property type="component" value="Unassembled WGS sequence"/>
</dbReference>